<evidence type="ECO:0000313" key="4">
    <source>
        <dbReference type="RefSeq" id="XP_019634313.1"/>
    </source>
</evidence>
<evidence type="ECO:0000256" key="1">
    <source>
        <dbReference type="SAM" id="MobiDB-lite"/>
    </source>
</evidence>
<sequence>MSILLTKLSTTTSHPVKEDLPSVNLLIPVLVPTVATLLFLSLVVGLLLLKRRHDQNVETNNDPRDAHFWVVPNVSTPGLLRSGSLPVVSRTRREIPQDTVSRWSLPPVLASIEPTYAEIPDHVAAAQRPLPALPHTYSEIPDHIAAAQRPLPALPHIYSNIPQNAISQLQRSASLPTPTRIAGGDGTASRTSLPAALPSHEPSGRDITYGDHDDDDGSIHFYAAAADLSLPTLGSNVQTLQAKLYFPSPGRYNADCVTLRARGERRQGVWRLNRLYQPGSQGVRTYVNASVSRPTRQDIVAVTFPNTYWPWEIPGEGTCNTPRRASLSLVTLPNTYWPWEIPGEGTPNTPRRASLHTVTPPNTYWPWEIPGEGTRNTPRRASLPTVTPPNTYWPWEIPGEGTRNTPRRASLSLVTLPNT</sequence>
<dbReference type="KEGG" id="bbel:109477471"/>
<keyword evidence="3" id="KW-1185">Reference proteome</keyword>
<keyword evidence="2" id="KW-0472">Membrane</keyword>
<keyword evidence="2" id="KW-1133">Transmembrane helix</keyword>
<name>A0A6P4ZCB9_BRABE</name>
<dbReference type="RefSeq" id="XP_019634313.1">
    <property type="nucleotide sequence ID" value="XM_019778754.1"/>
</dbReference>
<dbReference type="Proteomes" id="UP000515135">
    <property type="component" value="Unplaced"/>
</dbReference>
<evidence type="ECO:0000256" key="2">
    <source>
        <dbReference type="SAM" id="Phobius"/>
    </source>
</evidence>
<dbReference type="OrthoDB" id="10314743at2759"/>
<feature type="transmembrane region" description="Helical" evidence="2">
    <location>
        <begin position="25"/>
        <end position="49"/>
    </location>
</feature>
<protein>
    <submittedName>
        <fullName evidence="4">Uncharacterized protein LOC109477471</fullName>
    </submittedName>
</protein>
<accession>A0A6P4ZCB9</accession>
<organism evidence="3 4">
    <name type="scientific">Branchiostoma belcheri</name>
    <name type="common">Amphioxus</name>
    <dbReference type="NCBI Taxonomy" id="7741"/>
    <lineage>
        <taxon>Eukaryota</taxon>
        <taxon>Metazoa</taxon>
        <taxon>Chordata</taxon>
        <taxon>Cephalochordata</taxon>
        <taxon>Leptocardii</taxon>
        <taxon>Amphioxiformes</taxon>
        <taxon>Branchiostomatidae</taxon>
        <taxon>Branchiostoma</taxon>
    </lineage>
</organism>
<keyword evidence="2" id="KW-0812">Transmembrane</keyword>
<evidence type="ECO:0000313" key="3">
    <source>
        <dbReference type="Proteomes" id="UP000515135"/>
    </source>
</evidence>
<feature type="region of interest" description="Disordered" evidence="1">
    <location>
        <begin position="176"/>
        <end position="203"/>
    </location>
</feature>
<proteinExistence type="predicted"/>
<gene>
    <name evidence="4" type="primary">LOC109477471</name>
</gene>
<feature type="region of interest" description="Disordered" evidence="1">
    <location>
        <begin position="365"/>
        <end position="387"/>
    </location>
</feature>
<reference evidence="4" key="1">
    <citation type="submission" date="2025-08" db="UniProtKB">
        <authorList>
            <consortium name="RefSeq"/>
        </authorList>
    </citation>
    <scope>IDENTIFICATION</scope>
    <source>
        <tissue evidence="4">Gonad</tissue>
    </source>
</reference>
<dbReference type="AlphaFoldDB" id="A0A6P4ZCB9"/>
<dbReference type="GeneID" id="109477471"/>